<dbReference type="EMBL" id="UZAI01017954">
    <property type="protein sequence ID" value="VDP31442.1"/>
    <property type="molecule type" value="Genomic_DNA"/>
</dbReference>
<protein>
    <submittedName>
        <fullName evidence="1">Uncharacterized protein</fullName>
    </submittedName>
</protein>
<evidence type="ECO:0000313" key="2">
    <source>
        <dbReference type="Proteomes" id="UP000277204"/>
    </source>
</evidence>
<reference evidence="1 2" key="1">
    <citation type="submission" date="2018-11" db="EMBL/GenBank/DDBJ databases">
        <authorList>
            <consortium name="Pathogen Informatics"/>
        </authorList>
    </citation>
    <scope>NUCLEOTIDE SEQUENCE [LARGE SCALE GENOMIC DNA]</scope>
    <source>
        <strain evidence="1 2">Zambia</strain>
    </source>
</reference>
<gene>
    <name evidence="1" type="ORF">SMRZ_LOCUS19387</name>
</gene>
<name>A0A3P8BZ61_9TREM</name>
<accession>A0A3P8BZ61</accession>
<dbReference type="Proteomes" id="UP000277204">
    <property type="component" value="Unassembled WGS sequence"/>
</dbReference>
<dbReference type="AlphaFoldDB" id="A0A3P8BZ61"/>
<evidence type="ECO:0000313" key="1">
    <source>
        <dbReference type="EMBL" id="VDP31442.1"/>
    </source>
</evidence>
<keyword evidence="2" id="KW-1185">Reference proteome</keyword>
<proteinExistence type="predicted"/>
<sequence>MVHTPFFPSGSWSPCALLVWYQCFPTPLGRLSMSTTPIKAPNIRFSSSQFRKQHPCHEKAVCRTSQAEAIYKWPCESFWRGIANSPHSQPYQGIGDQQLVHAPFVHIGYWSPCAPLVWNDIRFSSSHFRKQHPHHEKAVNRTSLTEAIYTWPCESISRSRVDCPHS</sequence>
<organism evidence="1 2">
    <name type="scientific">Schistosoma margrebowiei</name>
    <dbReference type="NCBI Taxonomy" id="48269"/>
    <lineage>
        <taxon>Eukaryota</taxon>
        <taxon>Metazoa</taxon>
        <taxon>Spiralia</taxon>
        <taxon>Lophotrochozoa</taxon>
        <taxon>Platyhelminthes</taxon>
        <taxon>Trematoda</taxon>
        <taxon>Digenea</taxon>
        <taxon>Strigeidida</taxon>
        <taxon>Schistosomatoidea</taxon>
        <taxon>Schistosomatidae</taxon>
        <taxon>Schistosoma</taxon>
    </lineage>
</organism>